<sequence length="150" mass="17069">MIEFLNSINHWHWIGLGLALLAAELLGAAGYLLWLGISALLVGVILTWLPISWQLQWVSFGVFSLTTTWLWWRRQLKSDRQSDEQRELNQKSKQLIGQTVQLEYDLPAGRSRIKIADTTWSAFSDHPLPAGTLVEVTAIKGIVLFIEEKK</sequence>
<feature type="transmembrane region" description="Helical" evidence="5">
    <location>
        <begin position="12"/>
        <end position="34"/>
    </location>
</feature>
<organism evidence="7 8">
    <name type="scientific">Vibrio ponticus</name>
    <dbReference type="NCBI Taxonomy" id="265668"/>
    <lineage>
        <taxon>Bacteria</taxon>
        <taxon>Pseudomonadati</taxon>
        <taxon>Pseudomonadota</taxon>
        <taxon>Gammaproteobacteria</taxon>
        <taxon>Vibrionales</taxon>
        <taxon>Vibrionaceae</taxon>
        <taxon>Vibrio</taxon>
    </lineage>
</organism>
<comment type="caution">
    <text evidence="7">The sequence shown here is derived from an EMBL/GenBank/DDBJ whole genome shotgun (WGS) entry which is preliminary data.</text>
</comment>
<dbReference type="InterPro" id="IPR052165">
    <property type="entry name" value="Membrane_assoc_protease"/>
</dbReference>
<dbReference type="AlphaFoldDB" id="A0A3N3E5N7"/>
<dbReference type="PANTHER" id="PTHR33507">
    <property type="entry name" value="INNER MEMBRANE PROTEIN YBBJ"/>
    <property type="match status" value="1"/>
</dbReference>
<dbReference type="Gene3D" id="2.40.50.140">
    <property type="entry name" value="Nucleic acid-binding proteins"/>
    <property type="match status" value="1"/>
</dbReference>
<feature type="domain" description="NfeD-like C-terminal" evidence="6">
    <location>
        <begin position="93"/>
        <end position="147"/>
    </location>
</feature>
<evidence type="ECO:0000256" key="4">
    <source>
        <dbReference type="ARBA" id="ARBA00023136"/>
    </source>
</evidence>
<protein>
    <submittedName>
        <fullName evidence="7">NfeD family protein</fullName>
    </submittedName>
</protein>
<dbReference type="Pfam" id="PF01957">
    <property type="entry name" value="NfeD"/>
    <property type="match status" value="1"/>
</dbReference>
<gene>
    <name evidence="7" type="ORF">EGH82_03030</name>
</gene>
<keyword evidence="2 5" id="KW-0812">Transmembrane</keyword>
<evidence type="ECO:0000256" key="5">
    <source>
        <dbReference type="SAM" id="Phobius"/>
    </source>
</evidence>
<comment type="subcellular location">
    <subcellularLocation>
        <location evidence="1">Membrane</location>
        <topology evidence="1">Multi-pass membrane protein</topology>
    </subcellularLocation>
</comment>
<name>A0A3N3E5N7_9VIBR</name>
<evidence type="ECO:0000256" key="2">
    <source>
        <dbReference type="ARBA" id="ARBA00022692"/>
    </source>
</evidence>
<evidence type="ECO:0000256" key="3">
    <source>
        <dbReference type="ARBA" id="ARBA00022989"/>
    </source>
</evidence>
<dbReference type="PANTHER" id="PTHR33507:SF3">
    <property type="entry name" value="INNER MEMBRANE PROTEIN YBBJ"/>
    <property type="match status" value="1"/>
</dbReference>
<dbReference type="Proteomes" id="UP000278792">
    <property type="component" value="Unassembled WGS sequence"/>
</dbReference>
<keyword evidence="3 5" id="KW-1133">Transmembrane helix</keyword>
<keyword evidence="4 5" id="KW-0472">Membrane</keyword>
<evidence type="ECO:0000259" key="6">
    <source>
        <dbReference type="Pfam" id="PF01957"/>
    </source>
</evidence>
<evidence type="ECO:0000256" key="1">
    <source>
        <dbReference type="ARBA" id="ARBA00004141"/>
    </source>
</evidence>
<dbReference type="RefSeq" id="WP_123780489.1">
    <property type="nucleotide sequence ID" value="NZ_RKIK01000004.1"/>
</dbReference>
<evidence type="ECO:0000313" key="7">
    <source>
        <dbReference type="EMBL" id="ROV62051.1"/>
    </source>
</evidence>
<proteinExistence type="predicted"/>
<feature type="transmembrane region" description="Helical" evidence="5">
    <location>
        <begin position="54"/>
        <end position="72"/>
    </location>
</feature>
<evidence type="ECO:0000313" key="8">
    <source>
        <dbReference type="Proteomes" id="UP000278792"/>
    </source>
</evidence>
<dbReference type="GO" id="GO:0005886">
    <property type="term" value="C:plasma membrane"/>
    <property type="evidence" value="ECO:0007669"/>
    <property type="project" value="TreeGrafter"/>
</dbReference>
<dbReference type="InterPro" id="IPR012340">
    <property type="entry name" value="NA-bd_OB-fold"/>
</dbReference>
<accession>A0A3N3E5N7</accession>
<dbReference type="EMBL" id="RKIK01000004">
    <property type="protein sequence ID" value="ROV62051.1"/>
    <property type="molecule type" value="Genomic_DNA"/>
</dbReference>
<dbReference type="InterPro" id="IPR002810">
    <property type="entry name" value="NfeD-like_C"/>
</dbReference>
<reference evidence="7 8" key="1">
    <citation type="submission" date="2018-11" db="EMBL/GenBank/DDBJ databases">
        <title>Vibrio ponticus strain CAIM 1751 pathogenic for the snapper Lutjanus guttatus.</title>
        <authorList>
            <person name="Soto-Rodriguez S."/>
            <person name="Lozano-Olvera R."/>
            <person name="Gomez-Gil B."/>
        </authorList>
    </citation>
    <scope>NUCLEOTIDE SEQUENCE [LARGE SCALE GENOMIC DNA]</scope>
    <source>
        <strain evidence="7 8">CAIM 1751</strain>
    </source>
</reference>
<dbReference type="SUPFAM" id="SSF141322">
    <property type="entry name" value="NfeD domain-like"/>
    <property type="match status" value="1"/>
</dbReference>